<dbReference type="Pfam" id="PF11859">
    <property type="entry name" value="DUF3379"/>
    <property type="match status" value="1"/>
</dbReference>
<keyword evidence="1" id="KW-1133">Transmembrane helix</keyword>
<dbReference type="OrthoDB" id="6195578at2"/>
<sequence>MNCFEFRKICITEPHCAHGEYRRHRDECPACAAFAERQEGFERALAGAVQVPVPAGLDARVILRQTTQHASSFRRVLAYAASVLVTLGVVGGLLWPEPEQSVDEQVIAHILDEPEHMMSQDVVPVARVADVLARAGVRLEGDLGLVRFADLCPGRPGAHLVIAGSRGPVTVMIMPDQPVANRQLLARSGFTGVIAPAGKGSVAVVGLPGEAIDRYEAQIRSAIAGLA</sequence>
<dbReference type="EMBL" id="AP014936">
    <property type="protein sequence ID" value="BAU47812.1"/>
    <property type="molecule type" value="Genomic_DNA"/>
</dbReference>
<feature type="transmembrane region" description="Helical" evidence="1">
    <location>
        <begin position="76"/>
        <end position="95"/>
    </location>
</feature>
<evidence type="ECO:0000313" key="2">
    <source>
        <dbReference type="EMBL" id="BAU47812.1"/>
    </source>
</evidence>
<evidence type="ECO:0000313" key="3">
    <source>
        <dbReference type="Proteomes" id="UP000218899"/>
    </source>
</evidence>
<dbReference type="RefSeq" id="WP_096460238.1">
    <property type="nucleotide sequence ID" value="NZ_AP014936.1"/>
</dbReference>
<organism evidence="2 3">
    <name type="scientific">Sulfurifustis variabilis</name>
    <dbReference type="NCBI Taxonomy" id="1675686"/>
    <lineage>
        <taxon>Bacteria</taxon>
        <taxon>Pseudomonadati</taxon>
        <taxon>Pseudomonadota</taxon>
        <taxon>Gammaproteobacteria</taxon>
        <taxon>Acidiferrobacterales</taxon>
        <taxon>Acidiferrobacteraceae</taxon>
        <taxon>Sulfurifustis</taxon>
    </lineage>
</organism>
<accession>A0A1B4V5H5</accession>
<evidence type="ECO:0000256" key="1">
    <source>
        <dbReference type="SAM" id="Phobius"/>
    </source>
</evidence>
<keyword evidence="1" id="KW-0812">Transmembrane</keyword>
<protein>
    <recommendedName>
        <fullName evidence="4">DUF3379 domain-containing protein</fullName>
    </recommendedName>
</protein>
<reference evidence="2 3" key="1">
    <citation type="submission" date="2015-08" db="EMBL/GenBank/DDBJ databases">
        <title>Complete genome sequence of Sulfurifustis variabilis.</title>
        <authorList>
            <person name="Miura A."/>
            <person name="Kojima H."/>
            <person name="Fukui M."/>
        </authorList>
    </citation>
    <scope>NUCLEOTIDE SEQUENCE [LARGE SCALE GENOMIC DNA]</scope>
    <source>
        <strain evidence="3">skN76</strain>
    </source>
</reference>
<evidence type="ECO:0008006" key="4">
    <source>
        <dbReference type="Google" id="ProtNLM"/>
    </source>
</evidence>
<dbReference type="KEGG" id="sva:SVA_1237"/>
<dbReference type="Proteomes" id="UP000218899">
    <property type="component" value="Chromosome"/>
</dbReference>
<proteinExistence type="predicted"/>
<keyword evidence="1" id="KW-0472">Membrane</keyword>
<name>A0A1B4V5H5_9GAMM</name>
<gene>
    <name evidence="2" type="ORF">SVA_1237</name>
</gene>
<dbReference type="InterPro" id="IPR021806">
    <property type="entry name" value="DUF3379"/>
</dbReference>
<keyword evidence="3" id="KW-1185">Reference proteome</keyword>
<dbReference type="AlphaFoldDB" id="A0A1B4V5H5"/>